<dbReference type="EMBL" id="WOEY01000016">
    <property type="protein sequence ID" value="NPT40443.1"/>
    <property type="molecule type" value="Genomic_DNA"/>
</dbReference>
<keyword evidence="1" id="KW-0472">Membrane</keyword>
<organism evidence="2 3">
    <name type="scientific">Paraburkholderia solitsugae</name>
    <dbReference type="NCBI Taxonomy" id="2675748"/>
    <lineage>
        <taxon>Bacteria</taxon>
        <taxon>Pseudomonadati</taxon>
        <taxon>Pseudomonadota</taxon>
        <taxon>Betaproteobacteria</taxon>
        <taxon>Burkholderiales</taxon>
        <taxon>Burkholderiaceae</taxon>
        <taxon>Paraburkholderia</taxon>
    </lineage>
</organism>
<keyword evidence="1" id="KW-1133">Transmembrane helix</keyword>
<evidence type="ECO:0000313" key="2">
    <source>
        <dbReference type="EMBL" id="NPT40443.1"/>
    </source>
</evidence>
<accession>A0ABX2BJZ6</accession>
<feature type="transmembrane region" description="Helical" evidence="1">
    <location>
        <begin position="36"/>
        <end position="60"/>
    </location>
</feature>
<protein>
    <submittedName>
        <fullName evidence="2">Uncharacterized protein</fullName>
    </submittedName>
</protein>
<name>A0ABX2BJZ6_9BURK</name>
<evidence type="ECO:0000256" key="1">
    <source>
        <dbReference type="SAM" id="Phobius"/>
    </source>
</evidence>
<feature type="transmembrane region" description="Helical" evidence="1">
    <location>
        <begin position="12"/>
        <end position="30"/>
    </location>
</feature>
<gene>
    <name evidence="2" type="ORF">GNZ12_03760</name>
</gene>
<dbReference type="Proteomes" id="UP000652198">
    <property type="component" value="Unassembled WGS sequence"/>
</dbReference>
<keyword evidence="1" id="KW-0812">Transmembrane</keyword>
<dbReference type="RefSeq" id="WP_172309080.1">
    <property type="nucleotide sequence ID" value="NZ_WOEY01000016.1"/>
</dbReference>
<evidence type="ECO:0000313" key="3">
    <source>
        <dbReference type="Proteomes" id="UP000652198"/>
    </source>
</evidence>
<sequence length="178" mass="20446">MQQEITERSDSFSYGHIVAWSLYGALFYLFDQLERFSALSLFLTLPLLTLGGFCMLIVWASTITVSLWKRRWRYVSTAVLGPALLVGVVFLVRYGYGCDWLRFQLFGWRYAREVQQMPQTQPRYRTWDWGETGGAGVVNIFHSLVYDETNRTAELALPSGAISVHALGNHFFIVTEIE</sequence>
<keyword evidence="3" id="KW-1185">Reference proteome</keyword>
<reference evidence="2 3" key="1">
    <citation type="submission" date="2019-11" db="EMBL/GenBank/DDBJ databases">
        <title>Metabolism of dissolved organic matter in forest soils.</title>
        <authorList>
            <person name="Cyle K.T."/>
            <person name="Wilhelm R.C."/>
            <person name="Martinez C.E."/>
        </authorList>
    </citation>
    <scope>NUCLEOTIDE SEQUENCE [LARGE SCALE GENOMIC DNA]</scope>
    <source>
        <strain evidence="2 3">1N</strain>
    </source>
</reference>
<feature type="transmembrane region" description="Helical" evidence="1">
    <location>
        <begin position="72"/>
        <end position="96"/>
    </location>
</feature>
<comment type="caution">
    <text evidence="2">The sequence shown here is derived from an EMBL/GenBank/DDBJ whole genome shotgun (WGS) entry which is preliminary data.</text>
</comment>
<proteinExistence type="predicted"/>